<accession>A0A454XWN4</accession>
<sequence length="167" mass="19252">MEHLEERLDAIERALGLDEHPQARPKDFDVPALRKDLIDRGFQRIFNIPSEKLKRLHELMHKTESRPLGEKLNAIQFCEDLILQRAEQLKAFEEMSEVVLNSEAISAVGNHSVALDHMQKEVEEAIGVWKECSDELDDFKSELTALMTTLHRKVAELERQVAAKEKK</sequence>
<name>A0A454XWN4_PRIPA</name>
<organism evidence="1 2">
    <name type="scientific">Pristionchus pacificus</name>
    <name type="common">Parasitic nematode worm</name>
    <dbReference type="NCBI Taxonomy" id="54126"/>
    <lineage>
        <taxon>Eukaryota</taxon>
        <taxon>Metazoa</taxon>
        <taxon>Ecdysozoa</taxon>
        <taxon>Nematoda</taxon>
        <taxon>Chromadorea</taxon>
        <taxon>Rhabditida</taxon>
        <taxon>Rhabditina</taxon>
        <taxon>Diplogasteromorpha</taxon>
        <taxon>Diplogasteroidea</taxon>
        <taxon>Neodiplogasteridae</taxon>
        <taxon>Pristionchus</taxon>
    </lineage>
</organism>
<accession>A0A8R1U835</accession>
<protein>
    <submittedName>
        <fullName evidence="1">Uncharacterized protein</fullName>
    </submittedName>
</protein>
<dbReference type="OMA" id="CKANLLM"/>
<dbReference type="OrthoDB" id="5791810at2759"/>
<dbReference type="AlphaFoldDB" id="A0A454XWN4"/>
<evidence type="ECO:0000313" key="1">
    <source>
        <dbReference type="EnsemblMetazoa" id="PPA07858.1"/>
    </source>
</evidence>
<reference evidence="2" key="1">
    <citation type="journal article" date="2008" name="Nat. Genet.">
        <title>The Pristionchus pacificus genome provides a unique perspective on nematode lifestyle and parasitism.</title>
        <authorList>
            <person name="Dieterich C."/>
            <person name="Clifton S.W."/>
            <person name="Schuster L.N."/>
            <person name="Chinwalla A."/>
            <person name="Delehaunty K."/>
            <person name="Dinkelacker I."/>
            <person name="Fulton L."/>
            <person name="Fulton R."/>
            <person name="Godfrey J."/>
            <person name="Minx P."/>
            <person name="Mitreva M."/>
            <person name="Roeseler W."/>
            <person name="Tian H."/>
            <person name="Witte H."/>
            <person name="Yang S.P."/>
            <person name="Wilson R.K."/>
            <person name="Sommer R.J."/>
        </authorList>
    </citation>
    <scope>NUCLEOTIDE SEQUENCE [LARGE SCALE GENOMIC DNA]</scope>
    <source>
        <strain evidence="2">PS312</strain>
    </source>
</reference>
<dbReference type="EnsemblMetazoa" id="PPA07858.1">
    <property type="protein sequence ID" value="PPA07858.1"/>
    <property type="gene ID" value="WBGene00097412"/>
</dbReference>
<dbReference type="Proteomes" id="UP000005239">
    <property type="component" value="Unassembled WGS sequence"/>
</dbReference>
<gene>
    <name evidence="1" type="primary">WBGene00097412</name>
</gene>
<evidence type="ECO:0000313" key="2">
    <source>
        <dbReference type="Proteomes" id="UP000005239"/>
    </source>
</evidence>
<proteinExistence type="predicted"/>
<reference evidence="1" key="2">
    <citation type="submission" date="2022-06" db="UniProtKB">
        <authorList>
            <consortium name="EnsemblMetazoa"/>
        </authorList>
    </citation>
    <scope>IDENTIFICATION</scope>
    <source>
        <strain evidence="1">PS312</strain>
    </source>
</reference>
<keyword evidence="2" id="KW-1185">Reference proteome</keyword>